<dbReference type="Proteomes" id="UP000244223">
    <property type="component" value="Unassembled WGS sequence"/>
</dbReference>
<name>A0A2T5IWZ2_9GAMM</name>
<sequence>MPLADIIILIVIAFSLWKGLSRGLVREAMALMGWLVGLVLAINGYERFATVLAPFIQTPSLQKAAAFVMLCLGMVVLSYLIALMLEKLLKALALGPADKLMGAMFGVVRGVLIVLLAIGLLAPFLQQDTWWHEASLPNTLLPYVPVAHQLTDEIKQHIRQDLPKIKVQLPNPQTQPSVESSKSSLH</sequence>
<proteinExistence type="predicted"/>
<evidence type="ECO:0000256" key="2">
    <source>
        <dbReference type="ARBA" id="ARBA00022692"/>
    </source>
</evidence>
<evidence type="ECO:0000256" key="3">
    <source>
        <dbReference type="ARBA" id="ARBA00022989"/>
    </source>
</evidence>
<reference evidence="6 7" key="1">
    <citation type="submission" date="2018-04" db="EMBL/GenBank/DDBJ databases">
        <title>Genomic Encyclopedia of Archaeal and Bacterial Type Strains, Phase II (KMG-II): from individual species to whole genera.</title>
        <authorList>
            <person name="Goeker M."/>
        </authorList>
    </citation>
    <scope>NUCLEOTIDE SEQUENCE [LARGE SCALE GENOMIC DNA]</scope>
    <source>
        <strain evidence="6 7">DSM 5822</strain>
    </source>
</reference>
<dbReference type="OrthoDB" id="2989823at2"/>
<feature type="transmembrane region" description="Helical" evidence="5">
    <location>
        <begin position="65"/>
        <end position="85"/>
    </location>
</feature>
<keyword evidence="4 5" id="KW-0472">Membrane</keyword>
<keyword evidence="2 5" id="KW-0812">Transmembrane</keyword>
<evidence type="ECO:0000256" key="5">
    <source>
        <dbReference type="SAM" id="Phobius"/>
    </source>
</evidence>
<evidence type="ECO:0000256" key="4">
    <source>
        <dbReference type="ARBA" id="ARBA00023136"/>
    </source>
</evidence>
<dbReference type="Pfam" id="PF02674">
    <property type="entry name" value="Colicin_V"/>
    <property type="match status" value="1"/>
</dbReference>
<dbReference type="AlphaFoldDB" id="A0A2T5IWZ2"/>
<dbReference type="PANTHER" id="PTHR36926">
    <property type="entry name" value="COLICIN V PRODUCTION PROTEIN"/>
    <property type="match status" value="1"/>
</dbReference>
<gene>
    <name evidence="6" type="ORF">C8N29_112100</name>
</gene>
<organism evidence="6 7">
    <name type="scientific">Agitococcus lubricus</name>
    <dbReference type="NCBI Taxonomy" id="1077255"/>
    <lineage>
        <taxon>Bacteria</taxon>
        <taxon>Pseudomonadati</taxon>
        <taxon>Pseudomonadota</taxon>
        <taxon>Gammaproteobacteria</taxon>
        <taxon>Moraxellales</taxon>
        <taxon>Moraxellaceae</taxon>
        <taxon>Agitococcus</taxon>
    </lineage>
</organism>
<dbReference type="InterPro" id="IPR052719">
    <property type="entry name" value="CvpA-like"/>
</dbReference>
<keyword evidence="3 5" id="KW-1133">Transmembrane helix</keyword>
<evidence type="ECO:0000313" key="6">
    <source>
        <dbReference type="EMBL" id="PTQ88454.1"/>
    </source>
</evidence>
<dbReference type="EMBL" id="QAON01000012">
    <property type="protein sequence ID" value="PTQ88454.1"/>
    <property type="molecule type" value="Genomic_DNA"/>
</dbReference>
<comment type="caution">
    <text evidence="6">The sequence shown here is derived from an EMBL/GenBank/DDBJ whole genome shotgun (WGS) entry which is preliminary data.</text>
</comment>
<dbReference type="GO" id="GO:0009403">
    <property type="term" value="P:toxin biosynthetic process"/>
    <property type="evidence" value="ECO:0007669"/>
    <property type="project" value="InterPro"/>
</dbReference>
<dbReference type="RefSeq" id="WP_107866333.1">
    <property type="nucleotide sequence ID" value="NZ_QAON01000012.1"/>
</dbReference>
<feature type="transmembrane region" description="Helical" evidence="5">
    <location>
        <begin position="106"/>
        <end position="125"/>
    </location>
</feature>
<accession>A0A2T5IWZ2</accession>
<dbReference type="PANTHER" id="PTHR36926:SF1">
    <property type="entry name" value="COLICIN V PRODUCTION PROTEIN"/>
    <property type="match status" value="1"/>
</dbReference>
<evidence type="ECO:0000313" key="7">
    <source>
        <dbReference type="Proteomes" id="UP000244223"/>
    </source>
</evidence>
<dbReference type="GO" id="GO:0016020">
    <property type="term" value="C:membrane"/>
    <property type="evidence" value="ECO:0007669"/>
    <property type="project" value="UniProtKB-SubCell"/>
</dbReference>
<comment type="subcellular location">
    <subcellularLocation>
        <location evidence="1">Membrane</location>
        <topology evidence="1">Multi-pass membrane protein</topology>
    </subcellularLocation>
</comment>
<feature type="transmembrane region" description="Helical" evidence="5">
    <location>
        <begin position="28"/>
        <end position="45"/>
    </location>
</feature>
<keyword evidence="7" id="KW-1185">Reference proteome</keyword>
<evidence type="ECO:0000256" key="1">
    <source>
        <dbReference type="ARBA" id="ARBA00004141"/>
    </source>
</evidence>
<dbReference type="InterPro" id="IPR003825">
    <property type="entry name" value="Colicin-V_CvpA"/>
</dbReference>
<protein>
    <submittedName>
        <fullName evidence="6">Membrane protein required for colicin V production</fullName>
    </submittedName>
</protein>